<dbReference type="GO" id="GO:0003964">
    <property type="term" value="F:RNA-directed DNA polymerase activity"/>
    <property type="evidence" value="ECO:0007669"/>
    <property type="project" value="UniProtKB-KW"/>
</dbReference>
<dbReference type="InterPro" id="IPR050951">
    <property type="entry name" value="Retrovirus_Pol_polyprotein"/>
</dbReference>
<protein>
    <submittedName>
        <fullName evidence="2">Reverse transcriptase domain-containing protein</fullName>
    </submittedName>
</protein>
<evidence type="ECO:0000313" key="2">
    <source>
        <dbReference type="EMBL" id="GEU41959.1"/>
    </source>
</evidence>
<feature type="domain" description="Reverse transcriptase" evidence="1">
    <location>
        <begin position="289"/>
        <end position="345"/>
    </location>
</feature>
<name>A0A6L2JYY0_TANCI</name>
<dbReference type="EMBL" id="BKCJ010001506">
    <property type="protein sequence ID" value="GEU41959.1"/>
    <property type="molecule type" value="Genomic_DNA"/>
</dbReference>
<dbReference type="SUPFAM" id="SSF56672">
    <property type="entry name" value="DNA/RNA polymerases"/>
    <property type="match status" value="1"/>
</dbReference>
<dbReference type="InterPro" id="IPR000477">
    <property type="entry name" value="RT_dom"/>
</dbReference>
<keyword evidence="2" id="KW-0695">RNA-directed DNA polymerase</keyword>
<reference evidence="2" key="1">
    <citation type="journal article" date="2019" name="Sci. Rep.">
        <title>Draft genome of Tanacetum cinerariifolium, the natural source of mosquito coil.</title>
        <authorList>
            <person name="Yamashiro T."/>
            <person name="Shiraishi A."/>
            <person name="Satake H."/>
            <person name="Nakayama K."/>
        </authorList>
    </citation>
    <scope>NUCLEOTIDE SEQUENCE</scope>
</reference>
<dbReference type="Gene3D" id="3.30.70.270">
    <property type="match status" value="1"/>
</dbReference>
<comment type="caution">
    <text evidence="2">The sequence shown here is derived from an EMBL/GenBank/DDBJ whole genome shotgun (WGS) entry which is preliminary data.</text>
</comment>
<keyword evidence="2" id="KW-0808">Transferase</keyword>
<dbReference type="PANTHER" id="PTHR37984">
    <property type="entry name" value="PROTEIN CBG26694"/>
    <property type="match status" value="1"/>
</dbReference>
<evidence type="ECO:0000259" key="1">
    <source>
        <dbReference type="Pfam" id="PF00078"/>
    </source>
</evidence>
<dbReference type="InterPro" id="IPR043502">
    <property type="entry name" value="DNA/RNA_pol_sf"/>
</dbReference>
<sequence>MDNGVPRGAANQGEWQMPVWCRMFQQTLDGPTRGWFDRILKGCIDNWADLREKLTKRYALRRRCFKDPTKGHRAFPWGDRPPRSTYGGGSQRTDYGNDFNAHRDHYQLYVPPQANNQRYDNRRHDSNHLGLDALTKRPKEIIATKLQLQLLPCPPMRQLEIALESGKLSHLIKDVRQRGNAKGRQQGNNNEKGMLINMVMFKHCIDNLSPSMKARLTQNQTEFVGFSKEQLIPIGKVELEVSFGNKDMIGVPKRVIRHTLNVNMSIPLVAKKHRVLGTEKSQAVMKESGNLEAYVDDMVIKSKTDQEMIMDIAKTFDNLQRTNMKLNPKKCLFGMKEGKFFGYTITSEGIRANPKKTKAVADMQSPQTLKEMQSFSGKLAALN</sequence>
<proteinExistence type="predicted"/>
<dbReference type="Pfam" id="PF00078">
    <property type="entry name" value="RVT_1"/>
    <property type="match status" value="1"/>
</dbReference>
<gene>
    <name evidence="2" type="ORF">Tci_013937</name>
</gene>
<accession>A0A6L2JYY0</accession>
<dbReference type="InterPro" id="IPR043128">
    <property type="entry name" value="Rev_trsase/Diguanyl_cyclase"/>
</dbReference>
<organism evidence="2">
    <name type="scientific">Tanacetum cinerariifolium</name>
    <name type="common">Dalmatian daisy</name>
    <name type="synonym">Chrysanthemum cinerariifolium</name>
    <dbReference type="NCBI Taxonomy" id="118510"/>
    <lineage>
        <taxon>Eukaryota</taxon>
        <taxon>Viridiplantae</taxon>
        <taxon>Streptophyta</taxon>
        <taxon>Embryophyta</taxon>
        <taxon>Tracheophyta</taxon>
        <taxon>Spermatophyta</taxon>
        <taxon>Magnoliopsida</taxon>
        <taxon>eudicotyledons</taxon>
        <taxon>Gunneridae</taxon>
        <taxon>Pentapetalae</taxon>
        <taxon>asterids</taxon>
        <taxon>campanulids</taxon>
        <taxon>Asterales</taxon>
        <taxon>Asteraceae</taxon>
        <taxon>Asteroideae</taxon>
        <taxon>Anthemideae</taxon>
        <taxon>Anthemidinae</taxon>
        <taxon>Tanacetum</taxon>
    </lineage>
</organism>
<keyword evidence="2" id="KW-0548">Nucleotidyltransferase</keyword>
<dbReference type="PANTHER" id="PTHR37984:SF5">
    <property type="entry name" value="PROTEIN NYNRIN-LIKE"/>
    <property type="match status" value="1"/>
</dbReference>
<dbReference type="AlphaFoldDB" id="A0A6L2JYY0"/>